<feature type="transmembrane region" description="Helical" evidence="1">
    <location>
        <begin position="592"/>
        <end position="614"/>
    </location>
</feature>
<feature type="transmembrane region" description="Helical" evidence="1">
    <location>
        <begin position="621"/>
        <end position="640"/>
    </location>
</feature>
<name>A0A2Z4Q858_9CAUD</name>
<dbReference type="Gene3D" id="1.20.120.20">
    <property type="entry name" value="Apolipoprotein"/>
    <property type="match status" value="3"/>
</dbReference>
<organism evidence="2 3">
    <name type="scientific">Microbacterium phage Percival</name>
    <dbReference type="NCBI Taxonomy" id="2201439"/>
    <lineage>
        <taxon>Viruses</taxon>
        <taxon>Duplodnaviria</taxon>
        <taxon>Heunggongvirae</taxon>
        <taxon>Uroviricota</taxon>
        <taxon>Caudoviricetes</taxon>
        <taxon>Casidaviridae</taxon>
        <taxon>Percivalvirus</taxon>
        <taxon>Percivalvirus percival</taxon>
    </lineage>
</organism>
<feature type="transmembrane region" description="Helical" evidence="1">
    <location>
        <begin position="382"/>
        <end position="407"/>
    </location>
</feature>
<keyword evidence="1" id="KW-0812">Transmembrane</keyword>
<feature type="transmembrane region" description="Helical" evidence="1">
    <location>
        <begin position="352"/>
        <end position="375"/>
    </location>
</feature>
<dbReference type="EMBL" id="MH271308">
    <property type="protein sequence ID" value="AWY05703.1"/>
    <property type="molecule type" value="Genomic_DNA"/>
</dbReference>
<keyword evidence="3" id="KW-1185">Reference proteome</keyword>
<keyword evidence="1" id="KW-0472">Membrane</keyword>
<proteinExistence type="predicted"/>
<dbReference type="PANTHER" id="PTHR37813">
    <property type="entry name" value="FELS-2 PROPHAGE PROTEIN"/>
    <property type="match status" value="1"/>
</dbReference>
<dbReference type="Proteomes" id="UP000250990">
    <property type="component" value="Segment"/>
</dbReference>
<accession>A0A2Z4Q858</accession>
<sequence length="973" mass="100785">MAENVGYATLNIIPSAKNFGKALAGEIDPALDASGKTGGSKLGNALKKAAGPLFALAGTAAMGAFITSAVSKAGDLEQSIGAIETVFKGSSKQMLQWSRDAAVSAGLSANEYNELGTLIGSQLKNAGTAMEDLGPKTNSLITLGADLSSMFGGTTREAVEALSSALKGERDPIERYGVSLTQAAIDAKAAELGFDKVGGSLSREANAAATLALIMEQTADAHGNFAKEADTYQGILQRLRASWDNISATIGQAFLPFASMAASVLLDMMPTVQGLAETFRDWGQNASTAFSQAGGGIPGLQAALASLLGSVTGVGGGFGDFIAKVIDVAAQLSPLGLAFKALLPVLPQLVSALLPLAAALGQALASVLPAIVPLVNLLASALAAVIPHVTAFAVGAIEVVTALLDWYSANADWVNAIGVAAGVIAGVVVGVKAFQAAQLLLTAATYGAQGAMLLAGNSAKIFGVGIKAVSAAQKVATAVQWAFNAALSANPIGIIITAITALVAGLVWFFTQTDTGRAIWEGFMTFLSEAWTNIVNFATTVWTALSTFFTDLWTGISTTATTIWQGIVTTATTIWSAITGFFTGLWEGVSNAFTTAWNGIVAFLTPVFEFIAGLIQGYIDIWVGIFLIFAAVLKVIWDGIVSVVTTVWNAIVAFLTPIVDGIASFIGDTMENVRAGWEIVWTAISTVFSTIWNAIVAFLTPIINGIRDTITNVVNAVRSTWEAVWNAVKAVFSAIWNGIVAVLTPIINGIRDTITNVVNGIRSTWENTWNGIKSFFSDIWNNIVTGVTEKVREVANVVGGIKDKVMSAINGIGSWLLSAGGDLIRGLWNGISNVGDWLKSKITGFFDGAVGWAKDILGIHSPSRRFAELGVYVGQGFGNGIDSMASSVAASARGLGQAALDAVDGMPDLAIGAHLNGTAKVAASIPEGGLTGALSGVRAGDNSQHLTYTQVGGQGLTSEQELVKAARRLQHTP</sequence>
<feature type="transmembrane region" description="Helical" evidence="1">
    <location>
        <begin position="562"/>
        <end position="586"/>
    </location>
</feature>
<gene>
    <name evidence="2" type="primary">15</name>
    <name evidence="2" type="ORF">PBI_PERCIVAL_15</name>
</gene>
<protein>
    <submittedName>
        <fullName evidence="2">Tape measure protein</fullName>
    </submittedName>
</protein>
<evidence type="ECO:0000256" key="1">
    <source>
        <dbReference type="SAM" id="Phobius"/>
    </source>
</evidence>
<feature type="transmembrane region" description="Helical" evidence="1">
    <location>
        <begin position="646"/>
        <end position="667"/>
    </location>
</feature>
<feature type="transmembrane region" description="Helical" evidence="1">
    <location>
        <begin position="530"/>
        <end position="550"/>
    </location>
</feature>
<evidence type="ECO:0000313" key="3">
    <source>
        <dbReference type="Proteomes" id="UP000250990"/>
    </source>
</evidence>
<reference evidence="3" key="1">
    <citation type="submission" date="2018-04" db="EMBL/GenBank/DDBJ databases">
        <authorList>
            <person name="Go L.Y."/>
            <person name="Mitchell J.A."/>
        </authorList>
    </citation>
    <scope>NUCLEOTIDE SEQUENCE [LARGE SCALE GENOMIC DNA]</scope>
</reference>
<feature type="transmembrane region" description="Helical" evidence="1">
    <location>
        <begin position="679"/>
        <end position="703"/>
    </location>
</feature>
<evidence type="ECO:0000313" key="2">
    <source>
        <dbReference type="EMBL" id="AWY05703.1"/>
    </source>
</evidence>
<dbReference type="PANTHER" id="PTHR37813:SF1">
    <property type="entry name" value="FELS-2 PROPHAGE PROTEIN"/>
    <property type="match status" value="1"/>
</dbReference>
<feature type="transmembrane region" description="Helical" evidence="1">
    <location>
        <begin position="413"/>
        <end position="431"/>
    </location>
</feature>
<feature type="transmembrane region" description="Helical" evidence="1">
    <location>
        <begin position="723"/>
        <end position="743"/>
    </location>
</feature>
<keyword evidence="1" id="KW-1133">Transmembrane helix</keyword>
<feature type="transmembrane region" description="Helical" evidence="1">
    <location>
        <begin position="492"/>
        <end position="510"/>
    </location>
</feature>